<keyword evidence="5 6" id="KW-0067">ATP-binding</keyword>
<feature type="domain" description="Protein kinase" evidence="8">
    <location>
        <begin position="108"/>
        <end position="420"/>
    </location>
</feature>
<dbReference type="STRING" id="1561998.A0A1I7TC49"/>
<dbReference type="InterPro" id="IPR008271">
    <property type="entry name" value="Ser/Thr_kinase_AS"/>
</dbReference>
<keyword evidence="4" id="KW-0418">Kinase</keyword>
<dbReference type="Gene3D" id="1.10.510.10">
    <property type="entry name" value="Transferase(Phosphotransferase) domain 1"/>
    <property type="match status" value="1"/>
</dbReference>
<evidence type="ECO:0000256" key="5">
    <source>
        <dbReference type="ARBA" id="ARBA00022840"/>
    </source>
</evidence>
<organism evidence="9 10">
    <name type="scientific">Caenorhabditis tropicalis</name>
    <dbReference type="NCBI Taxonomy" id="1561998"/>
    <lineage>
        <taxon>Eukaryota</taxon>
        <taxon>Metazoa</taxon>
        <taxon>Ecdysozoa</taxon>
        <taxon>Nematoda</taxon>
        <taxon>Chromadorea</taxon>
        <taxon>Rhabditida</taxon>
        <taxon>Rhabditina</taxon>
        <taxon>Rhabditomorpha</taxon>
        <taxon>Rhabditoidea</taxon>
        <taxon>Rhabditidae</taxon>
        <taxon>Peloderinae</taxon>
        <taxon>Caenorhabditis</taxon>
    </lineage>
</organism>
<dbReference type="InterPro" id="IPR050494">
    <property type="entry name" value="Ser_Thr_dual-spec_kinase"/>
</dbReference>
<evidence type="ECO:0000256" key="7">
    <source>
        <dbReference type="RuleBase" id="RU000304"/>
    </source>
</evidence>
<keyword evidence="3 6" id="KW-0547">Nucleotide-binding</keyword>
<evidence type="ECO:0000256" key="4">
    <source>
        <dbReference type="ARBA" id="ARBA00022777"/>
    </source>
</evidence>
<evidence type="ECO:0000256" key="6">
    <source>
        <dbReference type="PROSITE-ProRule" id="PRU10141"/>
    </source>
</evidence>
<keyword evidence="9" id="KW-1185">Reference proteome</keyword>
<dbReference type="InterPro" id="IPR000719">
    <property type="entry name" value="Prot_kinase_dom"/>
</dbReference>
<dbReference type="PANTHER" id="PTHR24058">
    <property type="entry name" value="DUAL SPECIFICITY PROTEIN KINASE"/>
    <property type="match status" value="1"/>
</dbReference>
<dbReference type="SUPFAM" id="SSF56112">
    <property type="entry name" value="Protein kinase-like (PK-like)"/>
    <property type="match status" value="1"/>
</dbReference>
<dbReference type="PROSITE" id="PS50011">
    <property type="entry name" value="PROTEIN_KINASE_DOM"/>
    <property type="match status" value="1"/>
</dbReference>
<dbReference type="GO" id="GO:0005524">
    <property type="term" value="F:ATP binding"/>
    <property type="evidence" value="ECO:0007669"/>
    <property type="project" value="UniProtKB-UniRule"/>
</dbReference>
<evidence type="ECO:0000313" key="10">
    <source>
        <dbReference type="WBParaSite" id="Csp11.Scaffold578.g4501.t1"/>
    </source>
</evidence>
<dbReference type="AlphaFoldDB" id="A0A1I7TC49"/>
<dbReference type="GO" id="GO:0005737">
    <property type="term" value="C:cytoplasm"/>
    <property type="evidence" value="ECO:0007669"/>
    <property type="project" value="TreeGrafter"/>
</dbReference>
<name>A0A1I7TC49_9PELO</name>
<comment type="similarity">
    <text evidence="7">Belongs to the protein kinase superfamily.</text>
</comment>
<evidence type="ECO:0000256" key="3">
    <source>
        <dbReference type="ARBA" id="ARBA00022741"/>
    </source>
</evidence>
<evidence type="ECO:0000256" key="2">
    <source>
        <dbReference type="ARBA" id="ARBA00022679"/>
    </source>
</evidence>
<dbReference type="PROSITE" id="PS00108">
    <property type="entry name" value="PROTEIN_KINASE_ST"/>
    <property type="match status" value="1"/>
</dbReference>
<keyword evidence="2" id="KW-0808">Transferase</keyword>
<accession>A0A1I7TC49</accession>
<dbReference type="SMART" id="SM00220">
    <property type="entry name" value="S_TKc"/>
    <property type="match status" value="1"/>
</dbReference>
<dbReference type="WBParaSite" id="Csp11.Scaffold578.g4501.t1">
    <property type="protein sequence ID" value="Csp11.Scaffold578.g4501.t1"/>
    <property type="gene ID" value="Csp11.Scaffold578.g4501"/>
</dbReference>
<evidence type="ECO:0000256" key="1">
    <source>
        <dbReference type="ARBA" id="ARBA00022527"/>
    </source>
</evidence>
<dbReference type="GO" id="GO:0004674">
    <property type="term" value="F:protein serine/threonine kinase activity"/>
    <property type="evidence" value="ECO:0007669"/>
    <property type="project" value="UniProtKB-KW"/>
</dbReference>
<sequence>MLVPARVSINASVVPENKIEADAITLELGKWKLPKPEAKIKGYVSSQAAMVHRVSLTDYEKREIVNHPVVFTVGEMEAKQLECHEERYFTDEDGAYMVSPGDHIGFQYEVVQKVGEGSYADVLECIDKSSEKRVVVKMNKIRKTNQYAEAMMLMQIRELSKGENPYFVNVLNYAHFRNHFFIVLDKMEMDLKHYIYNVKKPSLNEGARMMTSVLEALAFMKFHGIIHGDLKPSNILLNLDHPFDLKVCDFGLSRMVSEANGNEIYQSRFYRAPEVFCRGPLTPAIDMWSFGLIIAEMYLGKPYFDGFSDFDQFALIQQYLGYPPLSYFQKCRKMYKFFTPAGYAIHCRIKQLPFTGERYLEIDPLYALENPGRLPPGSTPFCDDFPKAEQADLCDFLEKCLVWEGKKRITPLFAFNHPLFSVKLF</sequence>
<dbReference type="Pfam" id="PF00069">
    <property type="entry name" value="Pkinase"/>
    <property type="match status" value="1"/>
</dbReference>
<dbReference type="GO" id="GO:0005856">
    <property type="term" value="C:cytoskeleton"/>
    <property type="evidence" value="ECO:0007669"/>
    <property type="project" value="TreeGrafter"/>
</dbReference>
<dbReference type="InterPro" id="IPR017441">
    <property type="entry name" value="Protein_kinase_ATP_BS"/>
</dbReference>
<keyword evidence="1 7" id="KW-0723">Serine/threonine-protein kinase</keyword>
<dbReference type="PROSITE" id="PS00107">
    <property type="entry name" value="PROTEIN_KINASE_ATP"/>
    <property type="match status" value="1"/>
</dbReference>
<dbReference type="PANTHER" id="PTHR24058:SF112">
    <property type="entry name" value="DUAL SPECIFICITY TYROSINE-PHOSPHORYLATION-REGULATED KINASE 3 HOMOLOG-RELATED"/>
    <property type="match status" value="1"/>
</dbReference>
<dbReference type="InterPro" id="IPR011009">
    <property type="entry name" value="Kinase-like_dom_sf"/>
</dbReference>
<evidence type="ECO:0000313" key="9">
    <source>
        <dbReference type="Proteomes" id="UP000095282"/>
    </source>
</evidence>
<proteinExistence type="inferred from homology"/>
<evidence type="ECO:0000259" key="8">
    <source>
        <dbReference type="PROSITE" id="PS50011"/>
    </source>
</evidence>
<protein>
    <submittedName>
        <fullName evidence="10">Protein kinase domain-containing protein</fullName>
    </submittedName>
</protein>
<dbReference type="Proteomes" id="UP000095282">
    <property type="component" value="Unplaced"/>
</dbReference>
<dbReference type="GO" id="GO:0005634">
    <property type="term" value="C:nucleus"/>
    <property type="evidence" value="ECO:0007669"/>
    <property type="project" value="TreeGrafter"/>
</dbReference>
<reference evidence="10" key="1">
    <citation type="submission" date="2016-11" db="UniProtKB">
        <authorList>
            <consortium name="WormBaseParasite"/>
        </authorList>
    </citation>
    <scope>IDENTIFICATION</scope>
</reference>
<dbReference type="Gene3D" id="3.30.200.20">
    <property type="entry name" value="Phosphorylase Kinase, domain 1"/>
    <property type="match status" value="1"/>
</dbReference>
<dbReference type="eggNOG" id="KOG0667">
    <property type="taxonomic scope" value="Eukaryota"/>
</dbReference>
<feature type="binding site" evidence="6">
    <location>
        <position position="137"/>
    </location>
    <ligand>
        <name>ATP</name>
        <dbReference type="ChEBI" id="CHEBI:30616"/>
    </ligand>
</feature>